<dbReference type="GO" id="GO:0044718">
    <property type="term" value="P:siderophore transmembrane transport"/>
    <property type="evidence" value="ECO:0007669"/>
    <property type="project" value="TreeGrafter"/>
</dbReference>
<evidence type="ECO:0000256" key="12">
    <source>
        <dbReference type="PROSITE-ProRule" id="PRU10144"/>
    </source>
</evidence>
<reference evidence="16 17" key="1">
    <citation type="journal article" date="2012" name="J. Bacteriol.">
        <title>Genome Sequence of n-Alkane-Degrading Hydrocarboniphaga effusa Strain AP103T (ATCC BAA-332T).</title>
        <authorList>
            <person name="Chang H.K."/>
            <person name="Zylstra G.J."/>
            <person name="Chae J.C."/>
        </authorList>
    </citation>
    <scope>NUCLEOTIDE SEQUENCE [LARGE SCALE GENOMIC DNA]</scope>
    <source>
        <strain evidence="16 17">AP103</strain>
    </source>
</reference>
<dbReference type="Pfam" id="PF07715">
    <property type="entry name" value="Plug"/>
    <property type="match status" value="1"/>
</dbReference>
<accession>I8T7I0</accession>
<keyword evidence="9 16" id="KW-0675">Receptor</keyword>
<dbReference type="EMBL" id="AKGD01000002">
    <property type="protein sequence ID" value="EIT69703.1"/>
    <property type="molecule type" value="Genomic_DNA"/>
</dbReference>
<dbReference type="AlphaFoldDB" id="I8T7I0"/>
<dbReference type="GO" id="GO:0015344">
    <property type="term" value="F:siderophore uptake transmembrane transporter activity"/>
    <property type="evidence" value="ECO:0007669"/>
    <property type="project" value="TreeGrafter"/>
</dbReference>
<protein>
    <submittedName>
        <fullName evidence="16">TonB-dependent receptor</fullName>
    </submittedName>
</protein>
<keyword evidence="4 11" id="KW-1134">Transmembrane beta strand</keyword>
<keyword evidence="3 11" id="KW-0813">Transport</keyword>
<evidence type="ECO:0000256" key="6">
    <source>
        <dbReference type="ARBA" id="ARBA00022729"/>
    </source>
</evidence>
<dbReference type="PANTHER" id="PTHR30069">
    <property type="entry name" value="TONB-DEPENDENT OUTER MEMBRANE RECEPTOR"/>
    <property type="match status" value="1"/>
</dbReference>
<evidence type="ECO:0000256" key="3">
    <source>
        <dbReference type="ARBA" id="ARBA00022448"/>
    </source>
</evidence>
<comment type="similarity">
    <text evidence="2">Belongs to the TonB-dependent receptor family. Hemoglobin/haptoglobin binding protein subfamily.</text>
</comment>
<evidence type="ECO:0000256" key="1">
    <source>
        <dbReference type="ARBA" id="ARBA00004571"/>
    </source>
</evidence>
<proteinExistence type="inferred from homology"/>
<evidence type="ECO:0000256" key="13">
    <source>
        <dbReference type="RuleBase" id="RU003357"/>
    </source>
</evidence>
<keyword evidence="5 11" id="KW-0812">Transmembrane</keyword>
<keyword evidence="6" id="KW-0732">Signal</keyword>
<dbReference type="InterPro" id="IPR012910">
    <property type="entry name" value="Plug_dom"/>
</dbReference>
<evidence type="ECO:0000256" key="5">
    <source>
        <dbReference type="ARBA" id="ARBA00022692"/>
    </source>
</evidence>
<evidence type="ECO:0000256" key="10">
    <source>
        <dbReference type="ARBA" id="ARBA00023237"/>
    </source>
</evidence>
<name>I8T7I0_9GAMM</name>
<dbReference type="InterPro" id="IPR039426">
    <property type="entry name" value="TonB-dep_rcpt-like"/>
</dbReference>
<keyword evidence="10 11" id="KW-0998">Cell outer membrane</keyword>
<comment type="caution">
    <text evidence="16">The sequence shown here is derived from an EMBL/GenBank/DDBJ whole genome shotgun (WGS) entry which is preliminary data.</text>
</comment>
<dbReference type="Proteomes" id="UP000003704">
    <property type="component" value="Unassembled WGS sequence"/>
</dbReference>
<dbReference type="Gene3D" id="2.40.170.20">
    <property type="entry name" value="TonB-dependent receptor, beta-barrel domain"/>
    <property type="match status" value="1"/>
</dbReference>
<dbReference type="SUPFAM" id="SSF56935">
    <property type="entry name" value="Porins"/>
    <property type="match status" value="1"/>
</dbReference>
<evidence type="ECO:0000259" key="14">
    <source>
        <dbReference type="Pfam" id="PF00593"/>
    </source>
</evidence>
<evidence type="ECO:0000256" key="8">
    <source>
        <dbReference type="ARBA" id="ARBA00023136"/>
    </source>
</evidence>
<evidence type="ECO:0000256" key="7">
    <source>
        <dbReference type="ARBA" id="ARBA00023077"/>
    </source>
</evidence>
<evidence type="ECO:0000256" key="9">
    <source>
        <dbReference type="ARBA" id="ARBA00023170"/>
    </source>
</evidence>
<keyword evidence="7 13" id="KW-0798">TonB box</keyword>
<feature type="domain" description="TonB-dependent receptor plug" evidence="15">
    <location>
        <begin position="15"/>
        <end position="118"/>
    </location>
</feature>
<evidence type="ECO:0000256" key="4">
    <source>
        <dbReference type="ARBA" id="ARBA00022452"/>
    </source>
</evidence>
<dbReference type="PANTHER" id="PTHR30069:SF29">
    <property type="entry name" value="HEMOGLOBIN AND HEMOGLOBIN-HAPTOGLOBIN-BINDING PROTEIN 1-RELATED"/>
    <property type="match status" value="1"/>
</dbReference>
<sequence>MAPINVEGSLPDHIDETPGAAARLSAEQIDALRPYTLHDALDFIPGLRHIDDDALGRRSSIGVRGAPSRRSRKTLLLEDGVPINASAYLDPSAHYTPPVERLQSIDVLKGAGHVLHGPLNNHGIVNFINQRPTLTPQTTVEAAGGNLGSFKRHLMHSRTDGALGTVFSYTGMNADGVFDTEDTQFDDFYARADWALSSRQTLSASATYLRERSHYDESNLTPIEFDLAPRRKRDRFGQQYNTMAVDYQKYALTHDFQISERLSMSTSLFATDIDRPRFTVDPDEIELDALPDFVYDDPARQFVRGQSGVMISRSRQYNTYGVDSRMQLSDLWAFGTRHDLQWGIRFERHFLDNAESFGDVGEVLNVNNRGHYFGENEFEEAMLEKYQASAVSGFFQDTLRFGRLSITPGVRVEHYTQSKDLKFEADTLINERQADDHTLVLPSIAALYDLDERTQLYGNVARGYTPAFARTAEEFPLKPETGINSQVGFRTAPARSLRIDGAVFYNVIRDTVVQEPYTIDGENLVVNAEDSIAYGIDLGLRLGLSPADTHSGLAPFAELAYNYTRAEFTAGELDGNRVPEVPLNAGSLTLGIAHRAGWEISATASHFGSFFTDLANTRNRTLADEDGVPLQAGDNIEIREPAVLGEVASHTIFSARASYSFGSKPRTTLWLQGRNLSDKLYVTDHVNGLRPGAERSVMAGATLRF</sequence>
<comment type="subcellular location">
    <subcellularLocation>
        <location evidence="1 11">Cell outer membrane</location>
        <topology evidence="1 11">Multi-pass membrane protein</topology>
    </subcellularLocation>
</comment>
<evidence type="ECO:0000313" key="16">
    <source>
        <dbReference type="EMBL" id="EIT69703.1"/>
    </source>
</evidence>
<dbReference type="InterPro" id="IPR037066">
    <property type="entry name" value="Plug_dom_sf"/>
</dbReference>
<dbReference type="InterPro" id="IPR000531">
    <property type="entry name" value="Beta-barrel_TonB"/>
</dbReference>
<dbReference type="InterPro" id="IPR036942">
    <property type="entry name" value="Beta-barrel_TonB_sf"/>
</dbReference>
<evidence type="ECO:0000259" key="15">
    <source>
        <dbReference type="Pfam" id="PF07715"/>
    </source>
</evidence>
<dbReference type="PROSITE" id="PS52016">
    <property type="entry name" value="TONB_DEPENDENT_REC_3"/>
    <property type="match status" value="1"/>
</dbReference>
<dbReference type="Gene3D" id="2.170.130.10">
    <property type="entry name" value="TonB-dependent receptor, plug domain"/>
    <property type="match status" value="1"/>
</dbReference>
<organism evidence="16 17">
    <name type="scientific">Hydrocarboniphaga effusa AP103</name>
    <dbReference type="NCBI Taxonomy" id="1172194"/>
    <lineage>
        <taxon>Bacteria</taxon>
        <taxon>Pseudomonadati</taxon>
        <taxon>Pseudomonadota</taxon>
        <taxon>Gammaproteobacteria</taxon>
        <taxon>Nevskiales</taxon>
        <taxon>Nevskiaceae</taxon>
        <taxon>Hydrocarboniphaga</taxon>
    </lineage>
</organism>
<dbReference type="GO" id="GO:0009279">
    <property type="term" value="C:cell outer membrane"/>
    <property type="evidence" value="ECO:0007669"/>
    <property type="project" value="UniProtKB-SubCell"/>
</dbReference>
<dbReference type="Pfam" id="PF00593">
    <property type="entry name" value="TonB_dep_Rec_b-barrel"/>
    <property type="match status" value="1"/>
</dbReference>
<keyword evidence="8 11" id="KW-0472">Membrane</keyword>
<dbReference type="InterPro" id="IPR010917">
    <property type="entry name" value="TonB_rcpt_CS"/>
</dbReference>
<gene>
    <name evidence="16" type="ORF">WQQ_32850</name>
</gene>
<feature type="domain" description="TonB-dependent receptor-like beta-barrel" evidence="14">
    <location>
        <begin position="193"/>
        <end position="676"/>
    </location>
</feature>
<dbReference type="PROSITE" id="PS01156">
    <property type="entry name" value="TONB_DEPENDENT_REC_2"/>
    <property type="match status" value="1"/>
</dbReference>
<dbReference type="PATRIC" id="fig|1172194.4.peg.3184"/>
<evidence type="ECO:0000256" key="2">
    <source>
        <dbReference type="ARBA" id="ARBA00008143"/>
    </source>
</evidence>
<evidence type="ECO:0000256" key="11">
    <source>
        <dbReference type="PROSITE-ProRule" id="PRU01360"/>
    </source>
</evidence>
<dbReference type="STRING" id="1172194.WQQ_32850"/>
<evidence type="ECO:0000313" key="17">
    <source>
        <dbReference type="Proteomes" id="UP000003704"/>
    </source>
</evidence>
<keyword evidence="17" id="KW-1185">Reference proteome</keyword>
<feature type="short sequence motif" description="TonB C-terminal box" evidence="12">
    <location>
        <begin position="688"/>
        <end position="705"/>
    </location>
</feature>